<keyword evidence="4" id="KW-1185">Reference proteome</keyword>
<dbReference type="Proteomes" id="UP001215712">
    <property type="component" value="Unassembled WGS sequence"/>
</dbReference>
<organism evidence="3 4">
    <name type="scientific">Penicillium malachiteum</name>
    <dbReference type="NCBI Taxonomy" id="1324776"/>
    <lineage>
        <taxon>Eukaryota</taxon>
        <taxon>Fungi</taxon>
        <taxon>Dikarya</taxon>
        <taxon>Ascomycota</taxon>
        <taxon>Pezizomycotina</taxon>
        <taxon>Eurotiomycetes</taxon>
        <taxon>Eurotiomycetidae</taxon>
        <taxon>Eurotiales</taxon>
        <taxon>Aspergillaceae</taxon>
        <taxon>Penicillium</taxon>
    </lineage>
</organism>
<reference evidence="3" key="1">
    <citation type="journal article" date="2023" name="IMA Fungus">
        <title>Comparative genomic study of the Penicillium genus elucidates a diverse pangenome and 15 lateral gene transfer events.</title>
        <authorList>
            <person name="Petersen C."/>
            <person name="Sorensen T."/>
            <person name="Nielsen M.R."/>
            <person name="Sondergaard T.E."/>
            <person name="Sorensen J.L."/>
            <person name="Fitzpatrick D.A."/>
            <person name="Frisvad J.C."/>
            <person name="Nielsen K.L."/>
        </authorList>
    </citation>
    <scope>NUCLEOTIDE SEQUENCE</scope>
    <source>
        <strain evidence="3">IBT 17514</strain>
    </source>
</reference>
<dbReference type="EMBL" id="JAQJAN010000023">
    <property type="protein sequence ID" value="KAJ5703457.1"/>
    <property type="molecule type" value="Genomic_DNA"/>
</dbReference>
<protein>
    <submittedName>
        <fullName evidence="3">Uncharacterized protein</fullName>
    </submittedName>
</protein>
<accession>A0AAD6HAJ5</accession>
<feature type="region of interest" description="Disordered" evidence="1">
    <location>
        <begin position="69"/>
        <end position="111"/>
    </location>
</feature>
<evidence type="ECO:0000256" key="2">
    <source>
        <dbReference type="SAM" id="Phobius"/>
    </source>
</evidence>
<feature type="transmembrane region" description="Helical" evidence="2">
    <location>
        <begin position="45"/>
        <end position="66"/>
    </location>
</feature>
<gene>
    <name evidence="3" type="ORF">N7493_011846</name>
</gene>
<evidence type="ECO:0000313" key="4">
    <source>
        <dbReference type="Proteomes" id="UP001215712"/>
    </source>
</evidence>
<name>A0AAD6HAJ5_9EURO</name>
<proteinExistence type="predicted"/>
<reference evidence="3" key="2">
    <citation type="submission" date="2023-01" db="EMBL/GenBank/DDBJ databases">
        <authorList>
            <person name="Petersen C."/>
        </authorList>
    </citation>
    <scope>NUCLEOTIDE SEQUENCE</scope>
    <source>
        <strain evidence="3">IBT 17514</strain>
    </source>
</reference>
<feature type="transmembrane region" description="Helical" evidence="2">
    <location>
        <begin position="12"/>
        <end position="33"/>
    </location>
</feature>
<evidence type="ECO:0000313" key="3">
    <source>
        <dbReference type="EMBL" id="KAJ5703457.1"/>
    </source>
</evidence>
<dbReference type="AlphaFoldDB" id="A0AAD6HAJ5"/>
<comment type="caution">
    <text evidence="3">The sequence shown here is derived from an EMBL/GenBank/DDBJ whole genome shotgun (WGS) entry which is preliminary data.</text>
</comment>
<keyword evidence="2" id="KW-0812">Transmembrane</keyword>
<evidence type="ECO:0000256" key="1">
    <source>
        <dbReference type="SAM" id="MobiDB-lite"/>
    </source>
</evidence>
<feature type="compositionally biased region" description="Polar residues" evidence="1">
    <location>
        <begin position="100"/>
        <end position="111"/>
    </location>
</feature>
<keyword evidence="2" id="KW-0472">Membrane</keyword>
<keyword evidence="2" id="KW-1133">Transmembrane helix</keyword>
<sequence>MRATIWTTPTPGIMDVVTTLTSLVLVTTAVVPIRTPEHPAGWKVSFPLVLEIAHILILSTIGPGGGNEYSMNQPGMGNDKYGSSGQGMGMGGQREPQVANKMNCQHIQSRS</sequence>